<dbReference type="CDD" id="cd09917">
    <property type="entry name" value="F-box_SF"/>
    <property type="match status" value="1"/>
</dbReference>
<evidence type="ECO:0000256" key="8">
    <source>
        <dbReference type="ARBA" id="ARBA00022801"/>
    </source>
</evidence>
<dbReference type="EMBL" id="JAPEVG010000005">
    <property type="protein sequence ID" value="KAJ8501661.1"/>
    <property type="molecule type" value="Genomic_DNA"/>
</dbReference>
<keyword evidence="6" id="KW-0479">Metal-binding</keyword>
<keyword evidence="13" id="KW-1185">Reference proteome</keyword>
<dbReference type="GO" id="GO:0046103">
    <property type="term" value="P:inosine biosynthetic process"/>
    <property type="evidence" value="ECO:0007669"/>
    <property type="project" value="TreeGrafter"/>
</dbReference>
<organism evidence="12 13">
    <name type="scientific">Trametes cubensis</name>
    <dbReference type="NCBI Taxonomy" id="1111947"/>
    <lineage>
        <taxon>Eukaryota</taxon>
        <taxon>Fungi</taxon>
        <taxon>Dikarya</taxon>
        <taxon>Basidiomycota</taxon>
        <taxon>Agaricomycotina</taxon>
        <taxon>Agaricomycetes</taxon>
        <taxon>Polyporales</taxon>
        <taxon>Polyporaceae</taxon>
        <taxon>Trametes</taxon>
    </lineage>
</organism>
<evidence type="ECO:0000313" key="13">
    <source>
        <dbReference type="Proteomes" id="UP001215151"/>
    </source>
</evidence>
<dbReference type="AlphaFoldDB" id="A0AAD7U393"/>
<dbReference type="Proteomes" id="UP001215151">
    <property type="component" value="Unassembled WGS sequence"/>
</dbReference>
<evidence type="ECO:0000313" key="12">
    <source>
        <dbReference type="EMBL" id="KAJ8501661.1"/>
    </source>
</evidence>
<evidence type="ECO:0000256" key="6">
    <source>
        <dbReference type="ARBA" id="ARBA00022723"/>
    </source>
</evidence>
<dbReference type="InterPro" id="IPR001365">
    <property type="entry name" value="A_deaminase_dom"/>
</dbReference>
<dbReference type="GO" id="GO:0046872">
    <property type="term" value="F:metal ion binding"/>
    <property type="evidence" value="ECO:0007669"/>
    <property type="project" value="UniProtKB-KW"/>
</dbReference>
<evidence type="ECO:0000256" key="1">
    <source>
        <dbReference type="ARBA" id="ARBA00001947"/>
    </source>
</evidence>
<name>A0AAD7U393_9APHY</name>
<evidence type="ECO:0000256" key="10">
    <source>
        <dbReference type="SAM" id="MobiDB-lite"/>
    </source>
</evidence>
<dbReference type="SUPFAM" id="SSF52047">
    <property type="entry name" value="RNI-like"/>
    <property type="match status" value="1"/>
</dbReference>
<feature type="region of interest" description="Disordered" evidence="10">
    <location>
        <begin position="576"/>
        <end position="674"/>
    </location>
</feature>
<evidence type="ECO:0000256" key="4">
    <source>
        <dbReference type="ARBA" id="ARBA00012784"/>
    </source>
</evidence>
<dbReference type="GO" id="GO:0004000">
    <property type="term" value="F:adenosine deaminase activity"/>
    <property type="evidence" value="ECO:0007669"/>
    <property type="project" value="TreeGrafter"/>
</dbReference>
<evidence type="ECO:0000256" key="9">
    <source>
        <dbReference type="ARBA" id="ARBA00047764"/>
    </source>
</evidence>
<dbReference type="Gene3D" id="3.80.10.10">
    <property type="entry name" value="Ribonuclease Inhibitor"/>
    <property type="match status" value="1"/>
</dbReference>
<sequence length="1233" mass="139204">MEEYLKQREELIAQDRALRPDYASTTPLSVDEQKADEILRNIRAAEAESVWNGDRPHDDQPCMYGPQQMFPGMEFLTARETILETQLYQVLSEMPKGGLLHAHLDATVRVDVLLDFAMQQPAMHVRVSDRLTSGTLKTILPEFRALPKQDWTTAPSLTDPSYSPGEWVPLQNARNNFSPDMDGPEGFDRWVIDALMINPSEAYGTHNTTAKGLIRFVPVWTQYVKEFLHSSIADGISYVEPRIMFWFKHMVGEDGEENVPHRVWFEIYERVLNEVNAELKEQSREDDLIGSKIIYSTMRDVTCEELEWYLEDCLALKQEFPHLLAGFDLVGHEDPLKPLIYYAKPLLKFIDRQKELGIHIPFIFHAGETLGDGTAADMNLFDAILLGTKRIGHGFSIIKHPKVMEICREKGICIEMCPISNEVLRLTGSMPMHPLPAVLNHGVHIALCSDDPSVFGNMGLSFDFFQVFVASEVNGLKTLREFVWDSIRFSSMDDEEKRLAYATLERRWAKFVKNILDTYGERHLSQTGTAAASLIAITSIDNFNLSPVLIPKVNEAYAMKSAQFDFVFAAPSSAVPLSQGTAATPPRHPRRRETRGLTKEKNNSSLLITSPPQTKINELSQRFSDAVGVSSGSNAGDDRDTSTNDALTPSRPHWDALRSRRRGPKPWNDNAEAGSGEADSLYIANVHGAHGLDTAPKPVPRTLTGVLGDSHPIPLELVAYNSDVLEHIFLWLSRGSLSALMATCHYFSEAALPALCKRLREPIYFSWNLLSFYAFLRAKSHSPRWTMIQDLHLNVRACANVPSPDLWHYFLGYAAENDISSIMYHTLHLCRNLRRLHLVHCFDDAQDLQPAVRAISAMPSLEELGIQGISSIRVQQIQQIVRKKPHLRALTIYGVLIDLCIPEILDYLHMASATLVELDLSSTFEWITLAHVIFPLVRKLFIGPPKDWDFRKMATIFPGLLHLKIAAHRTRRGGLHDTEGNMQGELEDLRKLHRQHWRDHPDQRPSLESLQAAMNPCALYALAVPRISRLSLSYAHPDLTRFEPFVDMCRVILSEAAPSWVELRLLSALRPYLSDVESNLASRRSLLGELDACKASLRRCTVTIGNAPQASGRFSDTYLCVLNSLQYGIRRDGAPLSHLFVTHVPGSIRATRNAYQDLREKALETTRALVKSCDTLTWVGFYFPSEVLCSWEVKRGSAPPACQDETERAIELKELDTEQGWAVVYRERMLGDM</sequence>
<accession>A0AAD7U393</accession>
<keyword evidence="7" id="KW-0732">Signal</keyword>
<dbReference type="Gene3D" id="3.20.20.140">
    <property type="entry name" value="Metal-dependent hydrolases"/>
    <property type="match status" value="1"/>
</dbReference>
<feature type="compositionally biased region" description="Polar residues" evidence="10">
    <location>
        <begin position="603"/>
        <end position="623"/>
    </location>
</feature>
<gene>
    <name evidence="12" type="ORF">ONZ51_g444</name>
</gene>
<comment type="catalytic activity">
    <reaction evidence="9">
        <text>adenosine + H2O + H(+) = inosine + NH4(+)</text>
        <dbReference type="Rhea" id="RHEA:24408"/>
        <dbReference type="ChEBI" id="CHEBI:15377"/>
        <dbReference type="ChEBI" id="CHEBI:15378"/>
        <dbReference type="ChEBI" id="CHEBI:16335"/>
        <dbReference type="ChEBI" id="CHEBI:17596"/>
        <dbReference type="ChEBI" id="CHEBI:28938"/>
        <dbReference type="EC" id="3.5.4.4"/>
    </reaction>
</comment>
<feature type="domain" description="Adenosine deaminase" evidence="11">
    <location>
        <begin position="228"/>
        <end position="498"/>
    </location>
</feature>
<dbReference type="GO" id="GO:0006154">
    <property type="term" value="P:adenosine catabolic process"/>
    <property type="evidence" value="ECO:0007669"/>
    <property type="project" value="TreeGrafter"/>
</dbReference>
<dbReference type="InterPro" id="IPR006330">
    <property type="entry name" value="Ado/ade_deaminase"/>
</dbReference>
<dbReference type="EC" id="3.5.4.4" evidence="4"/>
<proteinExistence type="inferred from homology"/>
<comment type="similarity">
    <text evidence="3">Belongs to the metallo-dependent hydrolases superfamily. Adenosine and AMP deaminases family. ADGF subfamily.</text>
</comment>
<comment type="caution">
    <text evidence="12">The sequence shown here is derived from an EMBL/GenBank/DDBJ whole genome shotgun (WGS) entry which is preliminary data.</text>
</comment>
<evidence type="ECO:0000256" key="2">
    <source>
        <dbReference type="ARBA" id="ARBA00004613"/>
    </source>
</evidence>
<dbReference type="InterPro" id="IPR032675">
    <property type="entry name" value="LRR_dom_sf"/>
</dbReference>
<evidence type="ECO:0000256" key="7">
    <source>
        <dbReference type="ARBA" id="ARBA00022729"/>
    </source>
</evidence>
<evidence type="ECO:0000256" key="3">
    <source>
        <dbReference type="ARBA" id="ARBA00006083"/>
    </source>
</evidence>
<dbReference type="GO" id="GO:0005576">
    <property type="term" value="C:extracellular region"/>
    <property type="evidence" value="ECO:0007669"/>
    <property type="project" value="UniProtKB-SubCell"/>
</dbReference>
<evidence type="ECO:0000259" key="11">
    <source>
        <dbReference type="Pfam" id="PF00962"/>
    </source>
</evidence>
<evidence type="ECO:0000256" key="5">
    <source>
        <dbReference type="ARBA" id="ARBA00022525"/>
    </source>
</evidence>
<dbReference type="InterPro" id="IPR032466">
    <property type="entry name" value="Metal_Hydrolase"/>
</dbReference>
<reference evidence="12" key="1">
    <citation type="submission" date="2022-11" db="EMBL/GenBank/DDBJ databases">
        <title>Genome Sequence of Cubamyces cubensis.</title>
        <authorList>
            <person name="Buettner E."/>
        </authorList>
    </citation>
    <scope>NUCLEOTIDE SEQUENCE</scope>
    <source>
        <strain evidence="12">MPL-01</strain>
    </source>
</reference>
<dbReference type="PANTHER" id="PTHR11409:SF39">
    <property type="entry name" value="ADENOSINE DEAMINASE 2"/>
    <property type="match status" value="1"/>
</dbReference>
<comment type="cofactor">
    <cofactor evidence="1">
        <name>Zn(2+)</name>
        <dbReference type="ChEBI" id="CHEBI:29105"/>
    </cofactor>
</comment>
<dbReference type="Pfam" id="PF00962">
    <property type="entry name" value="A_deaminase"/>
    <property type="match status" value="1"/>
</dbReference>
<protein>
    <recommendedName>
        <fullName evidence="4">adenosine deaminase</fullName>
        <ecNumber evidence="4">3.5.4.4</ecNumber>
    </recommendedName>
</protein>
<comment type="subcellular location">
    <subcellularLocation>
        <location evidence="2">Secreted</location>
    </subcellularLocation>
</comment>
<keyword evidence="5" id="KW-0964">Secreted</keyword>
<dbReference type="FunFam" id="3.20.20.140:FF:000017">
    <property type="entry name" value="Adenosine deaminase 2"/>
    <property type="match status" value="1"/>
</dbReference>
<dbReference type="PANTHER" id="PTHR11409">
    <property type="entry name" value="ADENOSINE DEAMINASE"/>
    <property type="match status" value="1"/>
</dbReference>
<keyword evidence="8" id="KW-0378">Hydrolase</keyword>
<dbReference type="SUPFAM" id="SSF51556">
    <property type="entry name" value="Metallo-dependent hydrolases"/>
    <property type="match status" value="1"/>
</dbReference>